<protein>
    <submittedName>
        <fullName evidence="1">Uncharacterized protein</fullName>
    </submittedName>
</protein>
<dbReference type="Proteomes" id="UP000294299">
    <property type="component" value="Chromosome NFRAN"/>
</dbReference>
<evidence type="ECO:0000313" key="2">
    <source>
        <dbReference type="Proteomes" id="UP000294299"/>
    </source>
</evidence>
<dbReference type="AlphaFoldDB" id="A0A484I782"/>
<organism evidence="1 2">
    <name type="scientific">Candidatus Nitrosocosmicus franklandianus</name>
    <dbReference type="NCBI Taxonomy" id="1798806"/>
    <lineage>
        <taxon>Archaea</taxon>
        <taxon>Nitrososphaerota</taxon>
        <taxon>Nitrososphaeria</taxon>
        <taxon>Nitrososphaerales</taxon>
        <taxon>Nitrososphaeraceae</taxon>
        <taxon>Candidatus Nitrosocosmicus</taxon>
    </lineage>
</organism>
<dbReference type="EMBL" id="LR216287">
    <property type="protein sequence ID" value="VFJ13598.1"/>
    <property type="molecule type" value="Genomic_DNA"/>
</dbReference>
<gene>
    <name evidence="1" type="ORF">NFRAN_1276</name>
</gene>
<dbReference type="KEGG" id="nfn:NFRAN_1276"/>
<sequence length="68" mass="7959">MDSCYTHFKILKIIFLSNLDLLKVKVFIKSNDILIAVFNTDRKFVVDRSSIINHSRVKKLLSSWISNM</sequence>
<reference evidence="1 2" key="1">
    <citation type="submission" date="2019-02" db="EMBL/GenBank/DDBJ databases">
        <authorList>
            <person name="Lehtovirta-Morley E L."/>
        </authorList>
    </citation>
    <scope>NUCLEOTIDE SEQUENCE [LARGE SCALE GENOMIC DNA]</scope>
    <source>
        <strain evidence="1">NFRAN1</strain>
    </source>
</reference>
<proteinExistence type="predicted"/>
<accession>A0A484I782</accession>
<evidence type="ECO:0000313" key="1">
    <source>
        <dbReference type="EMBL" id="VFJ13598.1"/>
    </source>
</evidence>
<name>A0A484I782_9ARCH</name>
<keyword evidence="2" id="KW-1185">Reference proteome</keyword>